<dbReference type="Proteomes" id="UP000285112">
    <property type="component" value="Unassembled WGS sequence"/>
</dbReference>
<dbReference type="EMBL" id="QZFV01000010">
    <property type="protein sequence ID" value="RJQ92385.1"/>
    <property type="molecule type" value="Genomic_DNA"/>
</dbReference>
<proteinExistence type="predicted"/>
<evidence type="ECO:0000313" key="1">
    <source>
        <dbReference type="EMBL" id="RJQ92385.1"/>
    </source>
</evidence>
<accession>A0A419IC01</accession>
<reference evidence="1 2" key="1">
    <citation type="submission" date="2018-09" db="EMBL/GenBank/DDBJ databases">
        <title>YIM PH 21725 draft genome.</title>
        <authorList>
            <person name="Miao C."/>
        </authorList>
    </citation>
    <scope>NUCLEOTIDE SEQUENCE [LARGE SCALE GENOMIC DNA]</scope>
    <source>
        <strain evidence="2">YIM PH21725</strain>
    </source>
</reference>
<keyword evidence="2" id="KW-1185">Reference proteome</keyword>
<protein>
    <submittedName>
        <fullName evidence="1">Uncharacterized protein</fullName>
    </submittedName>
</protein>
<evidence type="ECO:0000313" key="2">
    <source>
        <dbReference type="Proteomes" id="UP000285112"/>
    </source>
</evidence>
<sequence length="139" mass="15411">MELTGADVDNIPRRNVRVPVREFARVWYVAEQGLDADPRSWALFGVAQTCRWLACATVRPTGQRPYLAGAPVTGRFGLAHEETIEAEAIAADVLLFRRPVPLWLQDRPGWALSVHRTFSWAWHKSGILPVEIPAGTPGG</sequence>
<dbReference type="RefSeq" id="WP_120021445.1">
    <property type="nucleotide sequence ID" value="NZ_QZFV01000010.1"/>
</dbReference>
<organism evidence="1 2">
    <name type="scientific">Amycolatopsis panacis</name>
    <dbReference type="NCBI Taxonomy" id="2340917"/>
    <lineage>
        <taxon>Bacteria</taxon>
        <taxon>Bacillati</taxon>
        <taxon>Actinomycetota</taxon>
        <taxon>Actinomycetes</taxon>
        <taxon>Pseudonocardiales</taxon>
        <taxon>Pseudonocardiaceae</taxon>
        <taxon>Amycolatopsis</taxon>
    </lineage>
</organism>
<dbReference type="AlphaFoldDB" id="A0A419IC01"/>
<name>A0A419IC01_9PSEU</name>
<gene>
    <name evidence="1" type="ORF">D5S19_01070</name>
</gene>
<comment type="caution">
    <text evidence="1">The sequence shown here is derived from an EMBL/GenBank/DDBJ whole genome shotgun (WGS) entry which is preliminary data.</text>
</comment>
<dbReference type="OrthoDB" id="3828616at2"/>